<feature type="non-terminal residue" evidence="1">
    <location>
        <position position="276"/>
    </location>
</feature>
<evidence type="ECO:0000313" key="1">
    <source>
        <dbReference type="EMBL" id="ELN6933930.1"/>
    </source>
</evidence>
<sequence length="276" mass="32253">MNLFLVTSPFQLICAIEAKNQFQSVRNILILRLEKTLISQQQMTLLLNPDDWDHIIYLGRRSKVWELRKLISNLKKIQPNLSFQRLFYADYSAWRTAVLLNNISVEQEIMIDDGVGTIREFVDKIHPEKHVSRNKKSRDLILRLCGLNSPRVIFPRENFSFFTFFTLNDCRFPIVENQFYTLRKQLSTNTCFDANGKIGFIGQGMVAIKGIEIDVYCELLERLLMKHPKGIVYFPHRTECEMVKTRLKNIPNLEYHNSSLPLELEIGTKQIKLSAL</sequence>
<name>A0AAI9CX12_9VIBR</name>
<comment type="caution">
    <text evidence="1">The sequence shown here is derived from an EMBL/GenBank/DDBJ whole genome shotgun (WGS) entry which is preliminary data.</text>
</comment>
<accession>A0AAI9CX12</accession>
<dbReference type="Proteomes" id="UP001253463">
    <property type="component" value="Unassembled WGS sequence"/>
</dbReference>
<reference evidence="1" key="1">
    <citation type="submission" date="2023-10" db="EMBL/GenBank/DDBJ databases">
        <authorList>
            <consortium name="PulseNet: The National Subtyping Network for Foodborne Disease Surveillance"/>
        </authorList>
    </citation>
    <scope>NUCLEOTIDE SEQUENCE</scope>
    <source>
        <strain evidence="1">PNUSAV004886</strain>
    </source>
</reference>
<protein>
    <recommendedName>
        <fullName evidence="3">Glycosyltransferase 52 family protein</fullName>
    </recommendedName>
</protein>
<evidence type="ECO:0008006" key="3">
    <source>
        <dbReference type="Google" id="ProtNLM"/>
    </source>
</evidence>
<dbReference type="EMBL" id="ABNSCA010000011">
    <property type="protein sequence ID" value="ELN6933930.1"/>
    <property type="molecule type" value="Genomic_DNA"/>
</dbReference>
<organism evidence="1 2">
    <name type="scientific">Vibrio navarrensis</name>
    <dbReference type="NCBI Taxonomy" id="29495"/>
    <lineage>
        <taxon>Bacteria</taxon>
        <taxon>Pseudomonadati</taxon>
        <taxon>Pseudomonadota</taxon>
        <taxon>Gammaproteobacteria</taxon>
        <taxon>Vibrionales</taxon>
        <taxon>Vibrionaceae</taxon>
        <taxon>Vibrio</taxon>
    </lineage>
</organism>
<evidence type="ECO:0000313" key="2">
    <source>
        <dbReference type="Proteomes" id="UP001253463"/>
    </source>
</evidence>
<dbReference type="AlphaFoldDB" id="A0AAI9CX12"/>
<gene>
    <name evidence="1" type="ORF">RZY48_003380</name>
</gene>
<proteinExistence type="predicted"/>